<comment type="caution">
    <text evidence="2">The sequence shown here is derived from an EMBL/GenBank/DDBJ whole genome shotgun (WGS) entry which is preliminary data.</text>
</comment>
<proteinExistence type="predicted"/>
<dbReference type="OrthoDB" id="65716at2759"/>
<dbReference type="PANTHER" id="PTHR40375">
    <property type="entry name" value="SPORULATION-SPECIFIC PROTEIN 22"/>
    <property type="match status" value="1"/>
</dbReference>
<dbReference type="GO" id="GO:0051321">
    <property type="term" value="P:meiotic cell cycle"/>
    <property type="evidence" value="ECO:0007669"/>
    <property type="project" value="UniProtKB-KW"/>
</dbReference>
<evidence type="ECO:0000313" key="3">
    <source>
        <dbReference type="Proteomes" id="UP000053558"/>
    </source>
</evidence>
<feature type="non-terminal residue" evidence="2">
    <location>
        <position position="1"/>
    </location>
</feature>
<dbReference type="KEGG" id="cput:CONPUDRAFT_45846"/>
<dbReference type="EMBL" id="JH711573">
    <property type="protein sequence ID" value="EIW86072.1"/>
    <property type="molecule type" value="Genomic_DNA"/>
</dbReference>
<dbReference type="Proteomes" id="UP000053558">
    <property type="component" value="Unassembled WGS sequence"/>
</dbReference>
<evidence type="ECO:0000313" key="2">
    <source>
        <dbReference type="EMBL" id="EIW86072.1"/>
    </source>
</evidence>
<keyword evidence="1" id="KW-0469">Meiosis</keyword>
<dbReference type="PANTHER" id="PTHR40375:SF2">
    <property type="entry name" value="SPORULATION-SPECIFIC PROTEIN 22"/>
    <property type="match status" value="1"/>
</dbReference>
<dbReference type="Pfam" id="PF08631">
    <property type="entry name" value="SPO22"/>
    <property type="match status" value="1"/>
</dbReference>
<name>A0A5M3N3T4_CONPW</name>
<evidence type="ECO:0008006" key="4">
    <source>
        <dbReference type="Google" id="ProtNLM"/>
    </source>
</evidence>
<organism evidence="2 3">
    <name type="scientific">Coniophora puteana (strain RWD-64-598)</name>
    <name type="common">Brown rot fungus</name>
    <dbReference type="NCBI Taxonomy" id="741705"/>
    <lineage>
        <taxon>Eukaryota</taxon>
        <taxon>Fungi</taxon>
        <taxon>Dikarya</taxon>
        <taxon>Basidiomycota</taxon>
        <taxon>Agaricomycotina</taxon>
        <taxon>Agaricomycetes</taxon>
        <taxon>Agaricomycetidae</taxon>
        <taxon>Boletales</taxon>
        <taxon>Coniophorineae</taxon>
        <taxon>Coniophoraceae</taxon>
        <taxon>Coniophora</taxon>
    </lineage>
</organism>
<keyword evidence="3" id="KW-1185">Reference proteome</keyword>
<dbReference type="OMA" id="WTESSEY"/>
<sequence length="756" mass="84510">LDKAWRERNDGLATFMSEKIVDNANYLAFLPPRDRELLASKLLDIGKAILRAANQGAKSGLEGPVNAIRWLQRAFSVIEPLDATTHGLAELKRSILRSLARGYFLSSSEDPENLSRAEVVIQELIDNVDGSVDQGSSEYQQLRWMRLAVVKRRKAGDSAILEALNSIIDYTSFSEANLAEFVQLTFLHNLLLVSRRHVSAVVTAATQRCLNRVLEQPENDASVDKLLLSLIFHTSKDDDHARAMLLIQINMQLLWQYGNRHYQSAGWDAAAGWYMCGAHAAFKCLGPVSDAKCFRKAALCYVHKKEYARAASVIRKCSSSQATTQYVVFLIAVHQAVRAVQSMVTAPDFDRKMLLLACQLSHEMDLKTLLLTVLRALLDTLNAQTRLESMAEAMTLIRCIIRLVLKLLGEPVANRRVLISTLLQYFSSARSLVEDASPENRALVIKDLSWLWRTAYNTAIQGCSEWDDGEEKLSDMFELSVQLLELYIAHSPVGVDASIHTYLIDASFAAISGRVIYPISSVVHAPATVIAQRLRSLSDGIKACKRKVSAILAEGRISSEQETEQAHAIIHVLRVFEVEIYAQLHDWASLMLSVEEAIQFDASAVLTFEAIADILVRVYAHVFSSFLRLTPHQFSMGRKNVQPMVRPLKQAHLLVCAYTLTPASASSALYGPRGRSYFRTFFHKAALVHILPDVNRLSCAHALTANSSPWTSSLGGYAAYARSFSRGTRRKTEPKQWATWNRLSRCSRNTVTWNTR</sequence>
<dbReference type="InterPro" id="IPR039057">
    <property type="entry name" value="Spo22/ZIP4"/>
</dbReference>
<protein>
    <recommendedName>
        <fullName evidence="4">Protein ZIP4 homolog</fullName>
    </recommendedName>
</protein>
<dbReference type="GeneID" id="19207098"/>
<dbReference type="GO" id="GO:0090173">
    <property type="term" value="P:regulation of synaptonemal complex assembly"/>
    <property type="evidence" value="ECO:0007669"/>
    <property type="project" value="InterPro"/>
</dbReference>
<reference evidence="3" key="1">
    <citation type="journal article" date="2012" name="Science">
        <title>The Paleozoic origin of enzymatic lignin decomposition reconstructed from 31 fungal genomes.</title>
        <authorList>
            <person name="Floudas D."/>
            <person name="Binder M."/>
            <person name="Riley R."/>
            <person name="Barry K."/>
            <person name="Blanchette R.A."/>
            <person name="Henrissat B."/>
            <person name="Martinez A.T."/>
            <person name="Otillar R."/>
            <person name="Spatafora J.W."/>
            <person name="Yadav J.S."/>
            <person name="Aerts A."/>
            <person name="Benoit I."/>
            <person name="Boyd A."/>
            <person name="Carlson A."/>
            <person name="Copeland A."/>
            <person name="Coutinho P.M."/>
            <person name="de Vries R.P."/>
            <person name="Ferreira P."/>
            <person name="Findley K."/>
            <person name="Foster B."/>
            <person name="Gaskell J."/>
            <person name="Glotzer D."/>
            <person name="Gorecki P."/>
            <person name="Heitman J."/>
            <person name="Hesse C."/>
            <person name="Hori C."/>
            <person name="Igarashi K."/>
            <person name="Jurgens J.A."/>
            <person name="Kallen N."/>
            <person name="Kersten P."/>
            <person name="Kohler A."/>
            <person name="Kuees U."/>
            <person name="Kumar T.K.A."/>
            <person name="Kuo A."/>
            <person name="LaButti K."/>
            <person name="Larrondo L.F."/>
            <person name="Lindquist E."/>
            <person name="Ling A."/>
            <person name="Lombard V."/>
            <person name="Lucas S."/>
            <person name="Lundell T."/>
            <person name="Martin R."/>
            <person name="McLaughlin D.J."/>
            <person name="Morgenstern I."/>
            <person name="Morin E."/>
            <person name="Murat C."/>
            <person name="Nagy L.G."/>
            <person name="Nolan M."/>
            <person name="Ohm R.A."/>
            <person name="Patyshakuliyeva A."/>
            <person name="Rokas A."/>
            <person name="Ruiz-Duenas F.J."/>
            <person name="Sabat G."/>
            <person name="Salamov A."/>
            <person name="Samejima M."/>
            <person name="Schmutz J."/>
            <person name="Slot J.C."/>
            <person name="St John F."/>
            <person name="Stenlid J."/>
            <person name="Sun H."/>
            <person name="Sun S."/>
            <person name="Syed K."/>
            <person name="Tsang A."/>
            <person name="Wiebenga A."/>
            <person name="Young D."/>
            <person name="Pisabarro A."/>
            <person name="Eastwood D.C."/>
            <person name="Martin F."/>
            <person name="Cullen D."/>
            <person name="Grigoriev I.V."/>
            <person name="Hibbett D.S."/>
        </authorList>
    </citation>
    <scope>NUCLEOTIDE SEQUENCE [LARGE SCALE GENOMIC DNA]</scope>
    <source>
        <strain evidence="3">RWD-64-598 SS2</strain>
    </source>
</reference>
<gene>
    <name evidence="2" type="ORF">CONPUDRAFT_45846</name>
</gene>
<evidence type="ECO:0000256" key="1">
    <source>
        <dbReference type="ARBA" id="ARBA00023254"/>
    </source>
</evidence>
<dbReference type="RefSeq" id="XP_007762547.1">
    <property type="nucleotide sequence ID" value="XM_007764357.1"/>
</dbReference>
<accession>A0A5M3N3T4</accession>
<dbReference type="AlphaFoldDB" id="A0A5M3N3T4"/>
<dbReference type="InterPro" id="IPR013940">
    <property type="entry name" value="Spo22/ZIP4/TEX11"/>
</dbReference>